<evidence type="ECO:0000256" key="5">
    <source>
        <dbReference type="ARBA" id="ARBA00022825"/>
    </source>
</evidence>
<dbReference type="EMBL" id="CP023004">
    <property type="protein sequence ID" value="AWI07900.1"/>
    <property type="molecule type" value="Genomic_DNA"/>
</dbReference>
<dbReference type="CDD" id="cd07018">
    <property type="entry name" value="S49_SppA_67K_type"/>
    <property type="match status" value="1"/>
</dbReference>
<gene>
    <name evidence="10" type="primary">sppA</name>
    <name evidence="10" type="ORF">CKA38_00275</name>
</gene>
<reference evidence="10 11" key="1">
    <citation type="journal article" date="2018" name="Syst. Appl. Microbiol.">
        <title>Ereboglobus luteus gen. nov. sp. nov. from cockroach guts, and new insights into the oxygen relationship of the genera Opitutus and Didymococcus (Verrucomicrobia: Opitutaceae).</title>
        <authorList>
            <person name="Tegtmeier D."/>
            <person name="Belitz A."/>
            <person name="Radek R."/>
            <person name="Heimerl T."/>
            <person name="Brune A."/>
        </authorList>
    </citation>
    <scope>NUCLEOTIDE SEQUENCE [LARGE SCALE GENOMIC DNA]</scope>
    <source>
        <strain evidence="10 11">Ho45</strain>
    </source>
</reference>
<dbReference type="KEGG" id="elut:CKA38_00275"/>
<protein>
    <submittedName>
        <fullName evidence="10">Signal peptide peptidase SppA</fullName>
    </submittedName>
</protein>
<dbReference type="Proteomes" id="UP000244896">
    <property type="component" value="Chromosome"/>
</dbReference>
<dbReference type="NCBIfam" id="TIGR00706">
    <property type="entry name" value="SppA_dom"/>
    <property type="match status" value="1"/>
</dbReference>
<name>A0A2U8DZ38_9BACT</name>
<proteinExistence type="inferred from homology"/>
<feature type="transmembrane region" description="Helical" evidence="8">
    <location>
        <begin position="12"/>
        <end position="37"/>
    </location>
</feature>
<dbReference type="PIRSF" id="PIRSF001217">
    <property type="entry name" value="Protease_4_SppA"/>
    <property type="match status" value="1"/>
</dbReference>
<feature type="domain" description="Peptidase S49" evidence="9">
    <location>
        <begin position="398"/>
        <end position="547"/>
    </location>
</feature>
<organism evidence="10 11">
    <name type="scientific">Ereboglobus luteus</name>
    <dbReference type="NCBI Taxonomy" id="1796921"/>
    <lineage>
        <taxon>Bacteria</taxon>
        <taxon>Pseudomonadati</taxon>
        <taxon>Verrucomicrobiota</taxon>
        <taxon>Opitutia</taxon>
        <taxon>Opitutales</taxon>
        <taxon>Opitutaceae</taxon>
        <taxon>Ereboglobus</taxon>
    </lineage>
</organism>
<feature type="active site" description="Nucleophile" evidence="7">
    <location>
        <position position="414"/>
    </location>
</feature>
<dbReference type="AlphaFoldDB" id="A0A2U8DZ38"/>
<dbReference type="InterPro" id="IPR004634">
    <property type="entry name" value="Pept_S49_pIV"/>
</dbReference>
<dbReference type="PANTHER" id="PTHR33209">
    <property type="entry name" value="PROTEASE 4"/>
    <property type="match status" value="1"/>
</dbReference>
<dbReference type="InterPro" id="IPR004635">
    <property type="entry name" value="Pept_S49_SppA"/>
</dbReference>
<keyword evidence="8" id="KW-0812">Transmembrane</keyword>
<evidence type="ECO:0000256" key="3">
    <source>
        <dbReference type="ARBA" id="ARBA00022670"/>
    </source>
</evidence>
<dbReference type="InterPro" id="IPR029045">
    <property type="entry name" value="ClpP/crotonase-like_dom_sf"/>
</dbReference>
<dbReference type="InterPro" id="IPR002142">
    <property type="entry name" value="Peptidase_S49"/>
</dbReference>
<feature type="active site" description="Proton donor/acceptor" evidence="7">
    <location>
        <position position="205"/>
    </location>
</feature>
<keyword evidence="4" id="KW-0378">Hydrolase</keyword>
<dbReference type="InterPro" id="IPR047217">
    <property type="entry name" value="S49_SppA_67K_type_N"/>
</dbReference>
<evidence type="ECO:0000256" key="4">
    <source>
        <dbReference type="ARBA" id="ARBA00022801"/>
    </source>
</evidence>
<dbReference type="Gene3D" id="3.90.226.10">
    <property type="entry name" value="2-enoyl-CoA Hydratase, Chain A, domain 1"/>
    <property type="match status" value="3"/>
</dbReference>
<dbReference type="GO" id="GO:0008236">
    <property type="term" value="F:serine-type peptidase activity"/>
    <property type="evidence" value="ECO:0007669"/>
    <property type="project" value="UniProtKB-KW"/>
</dbReference>
<comment type="similarity">
    <text evidence="2">Belongs to the peptidase S49 family.</text>
</comment>
<keyword evidence="11" id="KW-1185">Reference proteome</keyword>
<dbReference type="SUPFAM" id="SSF52096">
    <property type="entry name" value="ClpP/crotonase"/>
    <property type="match status" value="2"/>
</dbReference>
<dbReference type="GO" id="GO:0006465">
    <property type="term" value="P:signal peptide processing"/>
    <property type="evidence" value="ECO:0007669"/>
    <property type="project" value="InterPro"/>
</dbReference>
<evidence type="ECO:0000313" key="11">
    <source>
        <dbReference type="Proteomes" id="UP000244896"/>
    </source>
</evidence>
<keyword evidence="3" id="KW-0645">Protease</keyword>
<dbReference type="GO" id="GO:0016020">
    <property type="term" value="C:membrane"/>
    <property type="evidence" value="ECO:0007669"/>
    <property type="project" value="UniProtKB-SubCell"/>
</dbReference>
<comment type="subcellular location">
    <subcellularLocation>
        <location evidence="1">Membrane</location>
    </subcellularLocation>
</comment>
<evidence type="ECO:0000256" key="7">
    <source>
        <dbReference type="PIRSR" id="PIRSR001217-1"/>
    </source>
</evidence>
<dbReference type="InterPro" id="IPR047272">
    <property type="entry name" value="S49_SppA_C"/>
</dbReference>
<evidence type="ECO:0000313" key="10">
    <source>
        <dbReference type="EMBL" id="AWI07900.1"/>
    </source>
</evidence>
<dbReference type="PANTHER" id="PTHR33209:SF1">
    <property type="entry name" value="PEPTIDASE S49 DOMAIN-CONTAINING PROTEIN"/>
    <property type="match status" value="1"/>
</dbReference>
<dbReference type="Pfam" id="PF01343">
    <property type="entry name" value="Peptidase_S49"/>
    <property type="match status" value="2"/>
</dbReference>
<dbReference type="NCBIfam" id="TIGR00705">
    <property type="entry name" value="SppA_67K"/>
    <property type="match status" value="1"/>
</dbReference>
<keyword evidence="8" id="KW-1133">Transmembrane helix</keyword>
<dbReference type="RefSeq" id="WP_108823708.1">
    <property type="nucleotide sequence ID" value="NZ_CP023004.1"/>
</dbReference>
<evidence type="ECO:0000259" key="9">
    <source>
        <dbReference type="Pfam" id="PF01343"/>
    </source>
</evidence>
<accession>A0A2U8DZ38</accession>
<keyword evidence="6 8" id="KW-0472">Membrane</keyword>
<sequence length="626" mass="68119">MKNFYTSLLGTLTALAIFSIGAVICGIMFFAVIGSMIGGGGDSKQVTVEKGAYLVFDMSVNITDAPAQMDSSALMGALAGGRNEPDRLQLRQVTKALKAAAEDSRIAGVFLCGGFEPNGYGTGYAALREVREALEQVRAAKKPVIAYLEQATVREMYVASLADELVLDPYGVVLMPGLASQPMYYAGAFEKFGVGVQVTRVGKYKSAIEPFTRTDMSPESREQMQKLLDDLWGDLRNDIAAGRGLRAQDLQVLVDREGFIQPEVALQRKLVTRLAYRDEVIDDLKTRTGRAGSAEPFKQIGLQDYIFTLPRTTGPAIPPKTETAGKRGGGKGAVAIVYAEGAIVDGRGSVNDVGGERFARQIRRLRQDDKVKAIVLRVNSPGGSATASEHIQREIRLARKEKPVIVSMGAYAASGGYWIATYGDRIFAEPGTITGSIGVFGMQLDMQKLANNVGVTFDSVKTGKYADTRTIARPKTPDEMALYQRMVDWIYEEFVGKVAESRNIPKDRVHEIAQGRVWSGTEALKLGLVDEIGGLDDAILYAVEKAGLAPSYRVQEFPRKKELSEVLNEMLGGRSSPDQSDARLRVGNKGAVNELVSRIQDEAHILNEFNDPKGIYARLPLDLVVK</sequence>
<feature type="domain" description="Peptidase S49" evidence="9">
    <location>
        <begin position="138"/>
        <end position="286"/>
    </location>
</feature>
<dbReference type="OrthoDB" id="9764363at2"/>
<dbReference type="CDD" id="cd07023">
    <property type="entry name" value="S49_Sppa_N_C"/>
    <property type="match status" value="1"/>
</dbReference>
<evidence type="ECO:0000256" key="1">
    <source>
        <dbReference type="ARBA" id="ARBA00004370"/>
    </source>
</evidence>
<evidence type="ECO:0000256" key="8">
    <source>
        <dbReference type="SAM" id="Phobius"/>
    </source>
</evidence>
<evidence type="ECO:0000256" key="6">
    <source>
        <dbReference type="ARBA" id="ARBA00023136"/>
    </source>
</evidence>
<evidence type="ECO:0000256" key="2">
    <source>
        <dbReference type="ARBA" id="ARBA00008683"/>
    </source>
</evidence>
<keyword evidence="5" id="KW-0720">Serine protease</keyword>